<dbReference type="InterPro" id="IPR018611">
    <property type="entry name" value="Ufl1"/>
</dbReference>
<dbReference type="GO" id="GO:0032434">
    <property type="term" value="P:regulation of proteasomal ubiquitin-dependent protein catabolic process"/>
    <property type="evidence" value="ECO:0007669"/>
    <property type="project" value="TreeGrafter"/>
</dbReference>
<comment type="caution">
    <text evidence="2">The sequence shown here is derived from an EMBL/GenBank/DDBJ whole genome shotgun (WGS) entry which is preliminary data.</text>
</comment>
<accession>A0A5B7I3W0</accession>
<evidence type="ECO:0000313" key="3">
    <source>
        <dbReference type="Proteomes" id="UP000324222"/>
    </source>
</evidence>
<dbReference type="GO" id="GO:0034976">
    <property type="term" value="P:response to endoplasmic reticulum stress"/>
    <property type="evidence" value="ECO:0007669"/>
    <property type="project" value="TreeGrafter"/>
</dbReference>
<protein>
    <submittedName>
        <fullName evidence="2">E3 UFM1-protein ligase 1</fullName>
    </submittedName>
</protein>
<dbReference type="PANTHER" id="PTHR31057">
    <property type="entry name" value="E3 UFM1-PROTEIN LIGASE 1"/>
    <property type="match status" value="1"/>
</dbReference>
<dbReference type="PANTHER" id="PTHR31057:SF0">
    <property type="entry name" value="E3 UFM1-PROTEIN LIGASE 1"/>
    <property type="match status" value="1"/>
</dbReference>
<reference evidence="2 3" key="1">
    <citation type="submission" date="2019-05" db="EMBL/GenBank/DDBJ databases">
        <title>Another draft genome of Portunus trituberculatus and its Hox gene families provides insights of decapod evolution.</title>
        <authorList>
            <person name="Jeong J.-H."/>
            <person name="Song I."/>
            <person name="Kim S."/>
            <person name="Choi T."/>
            <person name="Kim D."/>
            <person name="Ryu S."/>
            <person name="Kim W."/>
        </authorList>
    </citation>
    <scope>NUCLEOTIDE SEQUENCE [LARGE SCALE GENOMIC DNA]</scope>
    <source>
        <tissue evidence="2">Muscle</tissue>
    </source>
</reference>
<evidence type="ECO:0000313" key="2">
    <source>
        <dbReference type="EMBL" id="MPC75454.1"/>
    </source>
</evidence>
<feature type="region of interest" description="Disordered" evidence="1">
    <location>
        <begin position="16"/>
        <end position="48"/>
    </location>
</feature>
<dbReference type="GO" id="GO:0016874">
    <property type="term" value="F:ligase activity"/>
    <property type="evidence" value="ECO:0007669"/>
    <property type="project" value="UniProtKB-KW"/>
</dbReference>
<dbReference type="GO" id="GO:0061666">
    <property type="term" value="F:UFM1 ligase activity"/>
    <property type="evidence" value="ECO:0007669"/>
    <property type="project" value="InterPro"/>
</dbReference>
<feature type="compositionally biased region" description="Basic and acidic residues" evidence="1">
    <location>
        <begin position="68"/>
        <end position="80"/>
    </location>
</feature>
<feature type="compositionally biased region" description="Basic residues" evidence="1">
    <location>
        <begin position="103"/>
        <end position="113"/>
    </location>
</feature>
<dbReference type="EMBL" id="VSRR010041148">
    <property type="protein sequence ID" value="MPC75454.1"/>
    <property type="molecule type" value="Genomic_DNA"/>
</dbReference>
<keyword evidence="3" id="KW-1185">Reference proteome</keyword>
<organism evidence="2 3">
    <name type="scientific">Portunus trituberculatus</name>
    <name type="common">Swimming crab</name>
    <name type="synonym">Neptunus trituberculatus</name>
    <dbReference type="NCBI Taxonomy" id="210409"/>
    <lineage>
        <taxon>Eukaryota</taxon>
        <taxon>Metazoa</taxon>
        <taxon>Ecdysozoa</taxon>
        <taxon>Arthropoda</taxon>
        <taxon>Crustacea</taxon>
        <taxon>Multicrustacea</taxon>
        <taxon>Malacostraca</taxon>
        <taxon>Eumalacostraca</taxon>
        <taxon>Eucarida</taxon>
        <taxon>Decapoda</taxon>
        <taxon>Pleocyemata</taxon>
        <taxon>Brachyura</taxon>
        <taxon>Eubrachyura</taxon>
        <taxon>Portunoidea</taxon>
        <taxon>Portunidae</taxon>
        <taxon>Portuninae</taxon>
        <taxon>Portunus</taxon>
    </lineage>
</organism>
<evidence type="ECO:0000256" key="1">
    <source>
        <dbReference type="SAM" id="MobiDB-lite"/>
    </source>
</evidence>
<dbReference type="GO" id="GO:1990592">
    <property type="term" value="P:protein K69-linked ufmylation"/>
    <property type="evidence" value="ECO:0007669"/>
    <property type="project" value="TreeGrafter"/>
</dbReference>
<feature type="region of interest" description="Disordered" evidence="1">
    <location>
        <begin position="66"/>
        <end position="142"/>
    </location>
</feature>
<name>A0A5B7I3W0_PORTR</name>
<dbReference type="Proteomes" id="UP000324222">
    <property type="component" value="Unassembled WGS sequence"/>
</dbReference>
<dbReference type="GO" id="GO:0005789">
    <property type="term" value="C:endoplasmic reticulum membrane"/>
    <property type="evidence" value="ECO:0007669"/>
    <property type="project" value="TreeGrafter"/>
</dbReference>
<sequence>MDAISLQEVALTLVKNLGSSSRSAKDRGGEPANHNETTVFGLSPGKFKPRKFAKTDVVVRYVATGKVKQHDEDFGKNKKEDRRKKAASGKSGGGTQGRETKTKATKNKGRGKKGGGGAHESDSDDDRQKSTGGGESPAVEFLSVDDMQTEITNFSELVDCPEELVEELTNHLHNPLTRQFQEIAKSVFMATVAVGGDARRKTHQQLQDKVSALLTTIKLSEKSIKHIHLIYYNIETQLIKWFDKEKLKREEFVSLFISEEEDGSMRGISTLR</sequence>
<proteinExistence type="predicted"/>
<gene>
    <name evidence="2" type="ORF">E2C01_069842</name>
</gene>
<keyword evidence="2" id="KW-0436">Ligase</keyword>
<dbReference type="AlphaFoldDB" id="A0A5B7I3W0"/>
<dbReference type="OrthoDB" id="10258297at2759"/>